<dbReference type="PANTHER" id="PTHR21428:SF11">
    <property type="entry name" value="MEDIATOR OF RNA POLYMERASE II TRANSCRIPTION SUBUNIT 7"/>
    <property type="match status" value="1"/>
</dbReference>
<dbReference type="Proteomes" id="UP000076798">
    <property type="component" value="Unassembled WGS sequence"/>
</dbReference>
<reference evidence="10 11" key="1">
    <citation type="journal article" date="2016" name="Mol. Biol. Evol.">
        <title>Comparative Genomics of Early-Diverging Mushroom-Forming Fungi Provides Insights into the Origins of Lignocellulose Decay Capabilities.</title>
        <authorList>
            <person name="Nagy L.G."/>
            <person name="Riley R."/>
            <person name="Tritt A."/>
            <person name="Adam C."/>
            <person name="Daum C."/>
            <person name="Floudas D."/>
            <person name="Sun H."/>
            <person name="Yadav J.S."/>
            <person name="Pangilinan J."/>
            <person name="Larsson K.H."/>
            <person name="Matsuura K."/>
            <person name="Barry K."/>
            <person name="Labutti K."/>
            <person name="Kuo R."/>
            <person name="Ohm R.A."/>
            <person name="Bhattacharya S.S."/>
            <person name="Shirouzu T."/>
            <person name="Yoshinaga Y."/>
            <person name="Martin F.M."/>
            <person name="Grigoriev I.V."/>
            <person name="Hibbett D.S."/>
        </authorList>
    </citation>
    <scope>NUCLEOTIDE SEQUENCE [LARGE SCALE GENOMIC DNA]</scope>
    <source>
        <strain evidence="10 11">HHB10207 ss-3</strain>
    </source>
</reference>
<name>A0A166G7E8_9AGAM</name>
<gene>
    <name evidence="10" type="ORF">SISSUDRAFT_305801</name>
</gene>
<dbReference type="OrthoDB" id="10253553at2759"/>
<dbReference type="InterPro" id="IPR044888">
    <property type="entry name" value="Mediatior_Med7_sf"/>
</dbReference>
<dbReference type="Gene3D" id="6.10.140.1520">
    <property type="match status" value="1"/>
</dbReference>
<evidence type="ECO:0000256" key="4">
    <source>
        <dbReference type="ARBA" id="ARBA00023015"/>
    </source>
</evidence>
<comment type="subcellular location">
    <subcellularLocation>
        <location evidence="1 8">Nucleus</location>
    </subcellularLocation>
</comment>
<dbReference type="Pfam" id="PF05983">
    <property type="entry name" value="Med7"/>
    <property type="match status" value="1"/>
</dbReference>
<dbReference type="InterPro" id="IPR037212">
    <property type="entry name" value="Med7/Med21-like"/>
</dbReference>
<evidence type="ECO:0000256" key="1">
    <source>
        <dbReference type="ARBA" id="ARBA00004123"/>
    </source>
</evidence>
<dbReference type="STRING" id="1314776.A0A166G7E8"/>
<proteinExistence type="inferred from homology"/>
<dbReference type="GO" id="GO:0006357">
    <property type="term" value="P:regulation of transcription by RNA polymerase II"/>
    <property type="evidence" value="ECO:0007669"/>
    <property type="project" value="InterPro"/>
</dbReference>
<keyword evidence="7 8" id="KW-0539">Nucleus</keyword>
<accession>A0A166G7E8</accession>
<dbReference type="PANTHER" id="PTHR21428">
    <property type="entry name" value="MEDIATOR OF RNA POLYMERASE II TRANSCRIPTION SUBUNIT 7"/>
    <property type="match status" value="1"/>
</dbReference>
<dbReference type="GO" id="GO:0016592">
    <property type="term" value="C:mediator complex"/>
    <property type="evidence" value="ECO:0007669"/>
    <property type="project" value="InterPro"/>
</dbReference>
<keyword evidence="4 8" id="KW-0805">Transcription regulation</keyword>
<evidence type="ECO:0000256" key="9">
    <source>
        <dbReference type="SAM" id="MobiDB-lite"/>
    </source>
</evidence>
<dbReference type="InterPro" id="IPR009244">
    <property type="entry name" value="Mediatior_Med7"/>
</dbReference>
<evidence type="ECO:0000256" key="7">
    <source>
        <dbReference type="ARBA" id="ARBA00023242"/>
    </source>
</evidence>
<dbReference type="Gene3D" id="6.10.140.200">
    <property type="match status" value="1"/>
</dbReference>
<dbReference type="AlphaFoldDB" id="A0A166G7E8"/>
<evidence type="ECO:0000256" key="3">
    <source>
        <dbReference type="ARBA" id="ARBA00020631"/>
    </source>
</evidence>
<dbReference type="GO" id="GO:0070847">
    <property type="term" value="C:core mediator complex"/>
    <property type="evidence" value="ECO:0007669"/>
    <property type="project" value="TreeGrafter"/>
</dbReference>
<feature type="region of interest" description="Disordered" evidence="9">
    <location>
        <begin position="1"/>
        <end position="20"/>
    </location>
</feature>
<evidence type="ECO:0000256" key="6">
    <source>
        <dbReference type="ARBA" id="ARBA00023163"/>
    </source>
</evidence>
<keyword evidence="5 8" id="KW-0010">Activator</keyword>
<organism evidence="10 11">
    <name type="scientific">Sistotremastrum suecicum HHB10207 ss-3</name>
    <dbReference type="NCBI Taxonomy" id="1314776"/>
    <lineage>
        <taxon>Eukaryota</taxon>
        <taxon>Fungi</taxon>
        <taxon>Dikarya</taxon>
        <taxon>Basidiomycota</taxon>
        <taxon>Agaricomycotina</taxon>
        <taxon>Agaricomycetes</taxon>
        <taxon>Sistotremastrales</taxon>
        <taxon>Sistotremastraceae</taxon>
        <taxon>Sistotremastrum</taxon>
    </lineage>
</organism>
<evidence type="ECO:0000313" key="11">
    <source>
        <dbReference type="Proteomes" id="UP000076798"/>
    </source>
</evidence>
<keyword evidence="11" id="KW-1185">Reference proteome</keyword>
<comment type="subunit">
    <text evidence="8">Component of the Mediator complex.</text>
</comment>
<comment type="function">
    <text evidence="8">Component of the Mediator complex, a coactivator involved in the regulated transcription of nearly all RNA polymerase II-dependent genes. Mediator functions as a bridge to convey information from gene-specific regulatory proteins to the basal RNA polymerase II transcription machinery.</text>
</comment>
<dbReference type="EMBL" id="KV428022">
    <property type="protein sequence ID" value="KZT41384.1"/>
    <property type="molecule type" value="Genomic_DNA"/>
</dbReference>
<evidence type="ECO:0000313" key="10">
    <source>
        <dbReference type="EMBL" id="KZT41384.1"/>
    </source>
</evidence>
<sequence>MDDAPVEVTTPFPSPPTQYSHYTTRHLSLLELLNARRAEAGPDDDVSQRKLLEDQDGVPDWPLESLEKPRVDWILEEGQYTVFGDTWFTTEHIPTLAEGGGTQLFPSDPSVDRRPALLSILRSLDLTYSFLLKSLLAPPIQADPEWIQHITWISTLSQNIMAAANELRPFQARANLESMMLSQLETRRKETRLIHEKCDALEAKLSGLRLGSSMASQLHSNLEKHSTSLTAVRDDPRNVSLEPLSSYTGYSTRIDS</sequence>
<keyword evidence="6 8" id="KW-0804">Transcription</keyword>
<dbReference type="SUPFAM" id="SSF140718">
    <property type="entry name" value="Mediator hinge subcomplex-like"/>
    <property type="match status" value="1"/>
</dbReference>
<protein>
    <recommendedName>
        <fullName evidence="3 8">Mediator of RNA polymerase II transcription subunit 7</fullName>
    </recommendedName>
</protein>
<dbReference type="GO" id="GO:0003712">
    <property type="term" value="F:transcription coregulator activity"/>
    <property type="evidence" value="ECO:0007669"/>
    <property type="project" value="InterPro"/>
</dbReference>
<comment type="similarity">
    <text evidence="2 8">Belongs to the Mediator complex subunit 7 family.</text>
</comment>
<evidence type="ECO:0000256" key="5">
    <source>
        <dbReference type="ARBA" id="ARBA00023159"/>
    </source>
</evidence>
<evidence type="ECO:0000256" key="2">
    <source>
        <dbReference type="ARBA" id="ARBA00009994"/>
    </source>
</evidence>
<evidence type="ECO:0000256" key="8">
    <source>
        <dbReference type="RuleBase" id="RU364060"/>
    </source>
</evidence>